<keyword evidence="4" id="KW-1003">Cell membrane</keyword>
<evidence type="ECO:0000256" key="7">
    <source>
        <dbReference type="ARBA" id="ARBA00022840"/>
    </source>
</evidence>
<evidence type="ECO:0000313" key="11">
    <source>
        <dbReference type="Proteomes" id="UP000826462"/>
    </source>
</evidence>
<dbReference type="PANTHER" id="PTHR43297">
    <property type="entry name" value="OLIGOPEPTIDE TRANSPORT ATP-BINDING PROTEIN APPD"/>
    <property type="match status" value="1"/>
</dbReference>
<feature type="domain" description="ABC transporter" evidence="9">
    <location>
        <begin position="29"/>
        <end position="281"/>
    </location>
</feature>
<dbReference type="CDD" id="cd03257">
    <property type="entry name" value="ABC_NikE_OppD_transporters"/>
    <property type="match status" value="1"/>
</dbReference>
<evidence type="ECO:0000256" key="3">
    <source>
        <dbReference type="ARBA" id="ARBA00022448"/>
    </source>
</evidence>
<evidence type="ECO:0000256" key="1">
    <source>
        <dbReference type="ARBA" id="ARBA00004417"/>
    </source>
</evidence>
<keyword evidence="11" id="KW-1185">Reference proteome</keyword>
<proteinExistence type="inferred from homology"/>
<dbReference type="InterPro" id="IPR003593">
    <property type="entry name" value="AAA+_ATPase"/>
</dbReference>
<dbReference type="Pfam" id="PF00005">
    <property type="entry name" value="ABC_tran"/>
    <property type="match status" value="1"/>
</dbReference>
<keyword evidence="3" id="KW-0813">Transport</keyword>
<accession>A0ABX8UJN7</accession>
<dbReference type="PROSITE" id="PS50893">
    <property type="entry name" value="ABC_TRANSPORTER_2"/>
    <property type="match status" value="1"/>
</dbReference>
<dbReference type="SUPFAM" id="SSF52540">
    <property type="entry name" value="P-loop containing nucleoside triphosphate hydrolases"/>
    <property type="match status" value="1"/>
</dbReference>
<dbReference type="PANTHER" id="PTHR43297:SF2">
    <property type="entry name" value="DIPEPTIDE TRANSPORT ATP-BINDING PROTEIN DPPD"/>
    <property type="match status" value="1"/>
</dbReference>
<dbReference type="InterPro" id="IPR027417">
    <property type="entry name" value="P-loop_NTPase"/>
</dbReference>
<organism evidence="10 11">
    <name type="scientific">Paraburkholderia edwinii</name>
    <dbReference type="NCBI Taxonomy" id="2861782"/>
    <lineage>
        <taxon>Bacteria</taxon>
        <taxon>Pseudomonadati</taxon>
        <taxon>Pseudomonadota</taxon>
        <taxon>Betaproteobacteria</taxon>
        <taxon>Burkholderiales</taxon>
        <taxon>Burkholderiaceae</taxon>
        <taxon>Paraburkholderia</taxon>
    </lineage>
</organism>
<comment type="subcellular location">
    <subcellularLocation>
        <location evidence="1">Cell inner membrane</location>
        <topology evidence="1">Peripheral membrane protein</topology>
    </subcellularLocation>
</comment>
<dbReference type="InterPro" id="IPR003439">
    <property type="entry name" value="ABC_transporter-like_ATP-bd"/>
</dbReference>
<keyword evidence="7 10" id="KW-0067">ATP-binding</keyword>
<evidence type="ECO:0000259" key="9">
    <source>
        <dbReference type="PROSITE" id="PS50893"/>
    </source>
</evidence>
<reference evidence="10 11" key="1">
    <citation type="submission" date="2021-07" db="EMBL/GenBank/DDBJ databases">
        <title>Paraburkholderia edwinii protects Aspergillus sp. from phenazines by acting as a toxin sponge.</title>
        <authorList>
            <person name="Dahlstrom K.M."/>
            <person name="Newman D.K."/>
        </authorList>
    </citation>
    <scope>NUCLEOTIDE SEQUENCE [LARGE SCALE GENOMIC DNA]</scope>
    <source>
        <strain evidence="10 11">Pe01</strain>
    </source>
</reference>
<name>A0ABX8UJN7_9BURK</name>
<gene>
    <name evidence="10" type="ORF">KZJ38_12690</name>
</gene>
<dbReference type="RefSeq" id="WP_219796234.1">
    <property type="nucleotide sequence ID" value="NZ_CP080095.1"/>
</dbReference>
<protein>
    <submittedName>
        <fullName evidence="10">ABC transporter ATP-binding protein</fullName>
    </submittedName>
</protein>
<evidence type="ECO:0000313" key="10">
    <source>
        <dbReference type="EMBL" id="QYD67240.1"/>
    </source>
</evidence>
<dbReference type="EMBL" id="CP080095">
    <property type="protein sequence ID" value="QYD67240.1"/>
    <property type="molecule type" value="Genomic_DNA"/>
</dbReference>
<dbReference type="Proteomes" id="UP000826462">
    <property type="component" value="Chromosome 1"/>
</dbReference>
<dbReference type="GO" id="GO:0005524">
    <property type="term" value="F:ATP binding"/>
    <property type="evidence" value="ECO:0007669"/>
    <property type="project" value="UniProtKB-KW"/>
</dbReference>
<dbReference type="SMART" id="SM00382">
    <property type="entry name" value="AAA"/>
    <property type="match status" value="1"/>
</dbReference>
<evidence type="ECO:0000256" key="8">
    <source>
        <dbReference type="ARBA" id="ARBA00023136"/>
    </source>
</evidence>
<evidence type="ECO:0000256" key="5">
    <source>
        <dbReference type="ARBA" id="ARBA00022519"/>
    </source>
</evidence>
<keyword evidence="6" id="KW-0547">Nucleotide-binding</keyword>
<keyword evidence="8" id="KW-0472">Membrane</keyword>
<evidence type="ECO:0000256" key="2">
    <source>
        <dbReference type="ARBA" id="ARBA00005417"/>
    </source>
</evidence>
<evidence type="ECO:0000256" key="6">
    <source>
        <dbReference type="ARBA" id="ARBA00022741"/>
    </source>
</evidence>
<dbReference type="InterPro" id="IPR050388">
    <property type="entry name" value="ABC_Ni/Peptide_Import"/>
</dbReference>
<keyword evidence="5" id="KW-0997">Cell inner membrane</keyword>
<sequence>MTDSSSLPSATGKAVADTAKSALASVPLAEIDDLRIAFRGHDGTFAEAVRGVSLTLNKGERLGIVGESGSGKSLTGRALLGLLPPAAQMHANTLRFDGTNLLALSARKRRQLCGQQMGMILQDPKYSLNPVMTVAEQMREAFALHAPKTGRREMREKIVEALAAVHIRNPQRVADAYPHELSGGMGQRVMIAMMVSTGPRLLVADEPTSALDVLVAAQVLAILDETIAKHDTGLILISHDLPLVMSFCDRVVVMYAGRVVETCAARDLLHAQHPYTRGLLAANPPLANPPDELPVLARDPAWLTDSHDNAHAGASA</sequence>
<evidence type="ECO:0000256" key="4">
    <source>
        <dbReference type="ARBA" id="ARBA00022475"/>
    </source>
</evidence>
<comment type="similarity">
    <text evidence="2">Belongs to the ABC transporter superfamily.</text>
</comment>
<dbReference type="Gene3D" id="3.40.50.300">
    <property type="entry name" value="P-loop containing nucleotide triphosphate hydrolases"/>
    <property type="match status" value="1"/>
</dbReference>